<evidence type="ECO:0000256" key="1">
    <source>
        <dbReference type="ARBA" id="ARBA00022737"/>
    </source>
</evidence>
<feature type="repeat" description="PPR" evidence="2">
    <location>
        <begin position="407"/>
        <end position="442"/>
    </location>
</feature>
<dbReference type="Gene3D" id="1.25.40.10">
    <property type="entry name" value="Tetratricopeptide repeat domain"/>
    <property type="match status" value="4"/>
</dbReference>
<dbReference type="PROSITE" id="PS51375">
    <property type="entry name" value="PPR"/>
    <property type="match status" value="5"/>
</dbReference>
<dbReference type="FunFam" id="1.25.40.10:FF:000344">
    <property type="entry name" value="Pentatricopeptide repeat-containing protein"/>
    <property type="match status" value="1"/>
</dbReference>
<reference evidence="3 4" key="1">
    <citation type="journal article" date="2015" name="Proc. Natl. Acad. Sci. U.S.A.">
        <title>The resurrection genome of Boea hygrometrica: A blueprint for survival of dehydration.</title>
        <authorList>
            <person name="Xiao L."/>
            <person name="Yang G."/>
            <person name="Zhang L."/>
            <person name="Yang X."/>
            <person name="Zhao S."/>
            <person name="Ji Z."/>
            <person name="Zhou Q."/>
            <person name="Hu M."/>
            <person name="Wang Y."/>
            <person name="Chen M."/>
            <person name="Xu Y."/>
            <person name="Jin H."/>
            <person name="Xiao X."/>
            <person name="Hu G."/>
            <person name="Bao F."/>
            <person name="Hu Y."/>
            <person name="Wan P."/>
            <person name="Li L."/>
            <person name="Deng X."/>
            <person name="Kuang T."/>
            <person name="Xiang C."/>
            <person name="Zhu J.K."/>
            <person name="Oliver M.J."/>
            <person name="He Y."/>
        </authorList>
    </citation>
    <scope>NUCLEOTIDE SEQUENCE [LARGE SCALE GENOMIC DNA]</scope>
    <source>
        <strain evidence="4">cv. XS01</strain>
    </source>
</reference>
<protein>
    <submittedName>
        <fullName evidence="3">Pentatricopeptide repeat-containing protein mitochondrial-like</fullName>
    </submittedName>
</protein>
<dbReference type="InterPro" id="IPR046960">
    <property type="entry name" value="PPR_At4g14850-like_plant"/>
</dbReference>
<sequence>MLAGRWMLEDLKTLLLTCKDRGCVPKIHAVLITFGLFSNRFLASQLVSLYARVGNVNLARKLFDSLPKRGVESWNALIVAYSRENLQHEVVSLYQAMGFHGVKPDSSTFTMAIKACTGLMDLELGNKIWREAVDCGYEHDIFVCSSVLNLYAKCGRMNEATCVFERMRRKDVVSWSTVITGFVKIGKVNEALGTYRRMCEEGFDGDRVVMLSLIQACSNMEDLKMASSLHGYMIRRDFPVDVILQTSLVDMYAKNGEMGIASILFRTMSCRNMVSWSTLIFGYAQNGLSRNALESIIEMQSCGFEPDLVSLVGALLACSQVGSLIFGRAIHGYIARRFDVNQILATSLVDMYAKCGSLSSARVLFDRMNMGDVILWNTIITSYGNHGHGEEALSLFHQMIKTNTKPDDATFASLLSALSHTGLVEEGKHLFDIMIKEFKVQPTEKHHVCLIDLLARAGQVEVAWKLIDSMACEPGIAVWVALLSGCLNNKKYFVGELAAKKVLELNPDSPGIYSLVSNFFSAAKKWDEVSKLRKLIKRERLKKEPGYSVVEVRGRLHSFLADQKCHPQYQRILGVLEEMEFEMRAIGYVPSANIQLEVEVL</sequence>
<dbReference type="FunFam" id="1.25.40.10:FF:000090">
    <property type="entry name" value="Pentatricopeptide repeat-containing protein, chloroplastic"/>
    <property type="match status" value="1"/>
</dbReference>
<dbReference type="NCBIfam" id="TIGR00756">
    <property type="entry name" value="PPR"/>
    <property type="match status" value="3"/>
</dbReference>
<evidence type="ECO:0000313" key="3">
    <source>
        <dbReference type="EMBL" id="KZV14525.1"/>
    </source>
</evidence>
<dbReference type="PANTHER" id="PTHR47926">
    <property type="entry name" value="PENTATRICOPEPTIDE REPEAT-CONTAINING PROTEIN"/>
    <property type="match status" value="1"/>
</dbReference>
<dbReference type="Pfam" id="PF13041">
    <property type="entry name" value="PPR_2"/>
    <property type="match status" value="3"/>
</dbReference>
<feature type="repeat" description="PPR" evidence="2">
    <location>
        <begin position="272"/>
        <end position="306"/>
    </location>
</feature>
<dbReference type="AlphaFoldDB" id="A0A2Z7A6B7"/>
<feature type="repeat" description="PPR" evidence="2">
    <location>
        <begin position="372"/>
        <end position="406"/>
    </location>
</feature>
<dbReference type="GO" id="GO:0003729">
    <property type="term" value="F:mRNA binding"/>
    <property type="evidence" value="ECO:0007669"/>
    <property type="project" value="UniProtKB-ARBA"/>
</dbReference>
<dbReference type="InterPro" id="IPR011990">
    <property type="entry name" value="TPR-like_helical_dom_sf"/>
</dbReference>
<dbReference type="InterPro" id="IPR046848">
    <property type="entry name" value="E_motif"/>
</dbReference>
<dbReference type="EMBL" id="KV020438">
    <property type="protein sequence ID" value="KZV14525.1"/>
    <property type="molecule type" value="Genomic_DNA"/>
</dbReference>
<accession>A0A2Z7A6B7</accession>
<proteinExistence type="predicted"/>
<dbReference type="PANTHER" id="PTHR47926:SF405">
    <property type="entry name" value="DYW DOMAIN-CONTAINING PROTEIN"/>
    <property type="match status" value="1"/>
</dbReference>
<dbReference type="Pfam" id="PF20431">
    <property type="entry name" value="E_motif"/>
    <property type="match status" value="1"/>
</dbReference>
<name>A0A2Z7A6B7_9LAMI</name>
<dbReference type="FunFam" id="1.25.40.10:FF:000073">
    <property type="entry name" value="Pentatricopeptide repeat-containing protein chloroplastic"/>
    <property type="match status" value="1"/>
</dbReference>
<dbReference type="InterPro" id="IPR002885">
    <property type="entry name" value="PPR_rpt"/>
</dbReference>
<evidence type="ECO:0000313" key="4">
    <source>
        <dbReference type="Proteomes" id="UP000250235"/>
    </source>
</evidence>
<gene>
    <name evidence="3" type="ORF">F511_42811</name>
</gene>
<evidence type="ECO:0000256" key="2">
    <source>
        <dbReference type="PROSITE-ProRule" id="PRU00708"/>
    </source>
</evidence>
<feature type="repeat" description="PPR" evidence="2">
    <location>
        <begin position="70"/>
        <end position="104"/>
    </location>
</feature>
<keyword evidence="4" id="KW-1185">Reference proteome</keyword>
<keyword evidence="1" id="KW-0677">Repeat</keyword>
<dbReference type="Proteomes" id="UP000250235">
    <property type="component" value="Unassembled WGS sequence"/>
</dbReference>
<dbReference type="GO" id="GO:0009451">
    <property type="term" value="P:RNA modification"/>
    <property type="evidence" value="ECO:0007669"/>
    <property type="project" value="InterPro"/>
</dbReference>
<feature type="repeat" description="PPR" evidence="2">
    <location>
        <begin position="140"/>
        <end position="174"/>
    </location>
</feature>
<dbReference type="OrthoDB" id="185373at2759"/>
<dbReference type="Pfam" id="PF01535">
    <property type="entry name" value="PPR"/>
    <property type="match status" value="5"/>
</dbReference>
<organism evidence="3 4">
    <name type="scientific">Dorcoceras hygrometricum</name>
    <dbReference type="NCBI Taxonomy" id="472368"/>
    <lineage>
        <taxon>Eukaryota</taxon>
        <taxon>Viridiplantae</taxon>
        <taxon>Streptophyta</taxon>
        <taxon>Embryophyta</taxon>
        <taxon>Tracheophyta</taxon>
        <taxon>Spermatophyta</taxon>
        <taxon>Magnoliopsida</taxon>
        <taxon>eudicotyledons</taxon>
        <taxon>Gunneridae</taxon>
        <taxon>Pentapetalae</taxon>
        <taxon>asterids</taxon>
        <taxon>lamiids</taxon>
        <taxon>Lamiales</taxon>
        <taxon>Gesneriaceae</taxon>
        <taxon>Didymocarpoideae</taxon>
        <taxon>Trichosporeae</taxon>
        <taxon>Loxocarpinae</taxon>
        <taxon>Dorcoceras</taxon>
    </lineage>
</organism>